<feature type="domain" description="Helicase ATP-binding" evidence="36">
    <location>
        <begin position="1247"/>
        <end position="1399"/>
    </location>
</feature>
<dbReference type="GO" id="GO:0003723">
    <property type="term" value="F:RNA binding"/>
    <property type="evidence" value="ECO:0007669"/>
    <property type="project" value="InterPro"/>
</dbReference>
<evidence type="ECO:0000256" key="28">
    <source>
        <dbReference type="ARBA" id="ARBA00029405"/>
    </source>
</evidence>
<keyword evidence="42" id="KW-1185">Reference proteome</keyword>
<keyword evidence="10" id="KW-1139">Helical capsid protein</keyword>
<evidence type="ECO:0000259" key="37">
    <source>
        <dbReference type="PROSITE" id="PS51194"/>
    </source>
</evidence>
<dbReference type="CDD" id="cd23175">
    <property type="entry name" value="ps-ssRNAv_Potyviridae_RdRp"/>
    <property type="match status" value="1"/>
</dbReference>
<dbReference type="PROSITE" id="PS51744">
    <property type="entry name" value="HC_PRO_CPD"/>
    <property type="match status" value="1"/>
</dbReference>
<evidence type="ECO:0000256" key="12">
    <source>
        <dbReference type="ARBA" id="ARBA00022553"/>
    </source>
</evidence>
<evidence type="ECO:0000256" key="2">
    <source>
        <dbReference type="ARBA" id="ARBA00001848"/>
    </source>
</evidence>
<dbReference type="GO" id="GO:0003968">
    <property type="term" value="F:RNA-directed RNA polymerase activity"/>
    <property type="evidence" value="ECO:0007669"/>
    <property type="project" value="UniProtKB-KW"/>
</dbReference>
<evidence type="ECO:0000256" key="22">
    <source>
        <dbReference type="ARBA" id="ARBA00022806"/>
    </source>
</evidence>
<dbReference type="InterPro" id="IPR043128">
    <property type="entry name" value="Rev_trsase/Diguanyl_cyclase"/>
</dbReference>
<dbReference type="InterPro" id="IPR013648">
    <property type="entry name" value="PP_Potyviridae"/>
</dbReference>
<feature type="domain" description="RdRp catalytic" evidence="35">
    <location>
        <begin position="2537"/>
        <end position="2661"/>
    </location>
</feature>
<evidence type="ECO:0000256" key="20">
    <source>
        <dbReference type="ARBA" id="ARBA00022741"/>
    </source>
</evidence>
<dbReference type="Gene3D" id="3.40.50.300">
    <property type="entry name" value="P-loop containing nucleotide triphosphate hydrolases"/>
    <property type="match status" value="2"/>
</dbReference>
<dbReference type="PROSITE" id="PS51871">
    <property type="entry name" value="PV_P1_PRO"/>
    <property type="match status" value="1"/>
</dbReference>
<evidence type="ECO:0000259" key="40">
    <source>
        <dbReference type="PROSITE" id="PS51871"/>
    </source>
</evidence>
<keyword evidence="12" id="KW-0597">Phosphoprotein</keyword>
<feature type="active site" description="For helper component proteinase activity" evidence="32">
    <location>
        <position position="733"/>
    </location>
</feature>
<dbReference type="Pfam" id="PF00271">
    <property type="entry name" value="Helicase_C"/>
    <property type="match status" value="1"/>
</dbReference>
<evidence type="ECO:0000256" key="14">
    <source>
        <dbReference type="ARBA" id="ARBA00022562"/>
    </source>
</evidence>
<dbReference type="InterPro" id="IPR001650">
    <property type="entry name" value="Helicase_C-like"/>
</dbReference>
<dbReference type="GO" id="GO:0039694">
    <property type="term" value="P:viral RNA genome replication"/>
    <property type="evidence" value="ECO:0007669"/>
    <property type="project" value="InterPro"/>
</dbReference>
<evidence type="ECO:0000256" key="24">
    <source>
        <dbReference type="ARBA" id="ARBA00022840"/>
    </source>
</evidence>
<keyword evidence="14" id="KW-1048">Host nucleus</keyword>
<feature type="domain" description="Peptidase C4" evidence="38">
    <location>
        <begin position="2053"/>
        <end position="2271"/>
    </location>
</feature>
<dbReference type="SMART" id="SM00490">
    <property type="entry name" value="HELICc"/>
    <property type="match status" value="1"/>
</dbReference>
<evidence type="ECO:0000313" key="41">
    <source>
        <dbReference type="EMBL" id="AFV61776.1"/>
    </source>
</evidence>
<dbReference type="PROSITE" id="PS50507">
    <property type="entry name" value="RDRP_SSRNA_POS"/>
    <property type="match status" value="1"/>
</dbReference>
<keyword evidence="22" id="KW-0347">Helicase</keyword>
<keyword evidence="18" id="KW-0808">Transferase</keyword>
<dbReference type="GO" id="GO:0006351">
    <property type="term" value="P:DNA-templated transcription"/>
    <property type="evidence" value="ECO:0007669"/>
    <property type="project" value="InterPro"/>
</dbReference>
<dbReference type="InterPro" id="IPR031159">
    <property type="entry name" value="HC_PRO_CPD_dom"/>
</dbReference>
<evidence type="ECO:0000259" key="39">
    <source>
        <dbReference type="PROSITE" id="PS51744"/>
    </source>
</evidence>
<dbReference type="PANTHER" id="PTHR43519:SF1">
    <property type="entry name" value="ATP-DEPENDENT RNA HELICASE HRPB"/>
    <property type="match status" value="1"/>
</dbReference>
<proteinExistence type="inferred from homology"/>
<comment type="function">
    <text evidence="31">Mediates the cap-independent, EIF4E-dependent translation of viral genomic RNAs. Binds to the cap-binding site of host EIF4E and thus interferes with the host EIF4E-dependent mRNA export and translation. VPg-RNA directly binds EIF4E and is a template for transcription. Also forms trimeric complexes with EIF4E-EIF4G, which are templates for translation.</text>
</comment>
<feature type="domain" description="Peptidase S30" evidence="40">
    <location>
        <begin position="177"/>
        <end position="317"/>
    </location>
</feature>
<evidence type="ECO:0000259" key="38">
    <source>
        <dbReference type="PROSITE" id="PS51436"/>
    </source>
</evidence>
<keyword evidence="8" id="KW-0696">RNA-directed RNA polymerase</keyword>
<dbReference type="InterPro" id="IPR009003">
    <property type="entry name" value="Peptidase_S1_PA"/>
</dbReference>
<evidence type="ECO:0000256" key="9">
    <source>
        <dbReference type="ARBA" id="ARBA00022488"/>
    </source>
</evidence>
<dbReference type="GO" id="GO:0004197">
    <property type="term" value="F:cysteine-type endopeptidase activity"/>
    <property type="evidence" value="ECO:0007669"/>
    <property type="project" value="InterPro"/>
</dbReference>
<evidence type="ECO:0000256" key="30">
    <source>
        <dbReference type="ARBA" id="ARBA00034108"/>
    </source>
</evidence>
<dbReference type="PROSITE" id="PS51194">
    <property type="entry name" value="HELICASE_CTER"/>
    <property type="match status" value="1"/>
</dbReference>
<evidence type="ECO:0000256" key="29">
    <source>
        <dbReference type="ARBA" id="ARBA00029422"/>
    </source>
</evidence>
<protein>
    <recommendedName>
        <fullName evidence="6">Genome polyprotein</fullName>
    </recommendedName>
</protein>
<dbReference type="InterPro" id="IPR039560">
    <property type="entry name" value="Potyvirid-P3"/>
</dbReference>
<feature type="domain" description="Helicase C-terminal" evidence="37">
    <location>
        <begin position="1418"/>
        <end position="1577"/>
    </location>
</feature>
<dbReference type="SUPFAM" id="SSF52540">
    <property type="entry name" value="P-loop containing nucleoside triphosphate hydrolases"/>
    <property type="match status" value="2"/>
</dbReference>
<evidence type="ECO:0000256" key="32">
    <source>
        <dbReference type="PROSITE-ProRule" id="PRU01080"/>
    </source>
</evidence>
<comment type="catalytic activity">
    <reaction evidence="2">
        <text>Hydrolyzes a Gly-|-Gly bond at its own C-terminus, commonly in the sequence -Tyr-Xaa-Val-Gly-|-Gly, in the processing of the potyviral polyprotein.</text>
        <dbReference type="EC" id="3.4.22.45"/>
    </reaction>
</comment>
<evidence type="ECO:0000256" key="26">
    <source>
        <dbReference type="ARBA" id="ARBA00022953"/>
    </source>
</evidence>
<comment type="catalytic activity">
    <reaction evidence="1">
        <text>Hydrolyzes glutaminyl bonds, and activity is further restricted by preferences for the amino acids in P6 - P1' that vary with the species of potyvirus, e.g. Glu-Xaa-Xaa-Tyr-Xaa-Gln-|-(Ser or Gly) for the enzyme from tobacco etch virus. The natural substrate is the viral polyprotein, but other proteins and oligopeptides containing the appropriate consensus sequence are also cleaved.</text>
        <dbReference type="EC" id="3.4.22.44"/>
    </reaction>
</comment>
<dbReference type="GO" id="GO:0019029">
    <property type="term" value="C:helical viral capsid"/>
    <property type="evidence" value="ECO:0007669"/>
    <property type="project" value="UniProtKB-KW"/>
</dbReference>
<evidence type="ECO:0000256" key="27">
    <source>
        <dbReference type="ARBA" id="ARBA00023280"/>
    </source>
</evidence>
<evidence type="ECO:0000256" key="4">
    <source>
        <dbReference type="ARBA" id="ARBA00004328"/>
    </source>
</evidence>
<dbReference type="SUPFAM" id="SSF50494">
    <property type="entry name" value="Trypsin-like serine proteases"/>
    <property type="match status" value="1"/>
</dbReference>
<dbReference type="KEGG" id="vg:13997168"/>
<dbReference type="Proteomes" id="UP000204077">
    <property type="component" value="Segment"/>
</dbReference>
<dbReference type="GO" id="GO:0042025">
    <property type="term" value="C:host cell nucleus"/>
    <property type="evidence" value="ECO:0007669"/>
    <property type="project" value="UniProtKB-SubCell"/>
</dbReference>
<keyword evidence="25" id="KW-0946">Virion</keyword>
<dbReference type="InterPro" id="IPR027417">
    <property type="entry name" value="P-loop_NTPase"/>
</dbReference>
<dbReference type="GO" id="GO:0016818">
    <property type="term" value="F:hydrolase activity, acting on acid anhydrides, in phosphorus-containing anhydrides"/>
    <property type="evidence" value="ECO:0007669"/>
    <property type="project" value="InterPro"/>
</dbReference>
<sequence length="3087" mass="351910">MATIMFGDFCYQLNKANTHASLPDPVTCHVKQAVTIKAEHMAAATPVVRRVPSQPRKLGRDLVAEYDRTMNLLDAALERDEKFQTKLLCDKYGTLQRMKAGRYVIKRASVRKAMESAEMDAALERDHEAFLRGECATEAQAGYCKIPTQLHTGCNVSFKSPYWKRSVKAPRHTPRRQHASMSVYELTEWVLTFAAKTGIKLEIIGKGRQHIKARYVRMRENVIPKVELPHERGIFKYREMDYNVAWKYLMRLCSHGKYKDVVDSDICSGCSGFCFDRRSKITTENTELPYFVVRGREGKKLINALDTVSNIEHIHHYAQQGDFQFFKGWKTSFDEMAPHTDDHVCKVDIDNEQCGKFAATISQAVFPVKRLSCLQCRHKLLDMSWEEYKQFVLAHMSCSKNAWDERSIFPGSKVIEKFIKQATYENMNLEVAMEIVRLTQNHTSTPMLQIQDINKALMKGSSVSQAELDKALKQLLAMTQWWKKHMTLTGENSLASFRNKRSAKALLNPSLLCDNQLDKNGNFVWGERGRHSKRFFSNFFEEVIPSEGYAKYVVRKNPNGQRELAIGSLIVPMNLDRARIALQGKSVKREPLTLACTSKQDGNFVYTCCCVTQDDGKPVYSELKSPTKRHLVVGTSGEPKYIDLPAVDAEKMYIAREGYCYLNIFLAMLVNVNEEEAKDFTKMVRDVIIPMLGQWPTMMDLATAVYMLTIFHPETRNAELPRILVDHASQTMHVIDSFGSLTVGYHVLKAGTINQLIQFASDDLQGEMKFYRVGGDAQHRVRCEAAVIKGIFKPKIMIKLLEQDPYIVLMGMISPSILVHMYRLRHLEKGIELWINKDQEVAKIFIILEQLTKKVVTVDLLVDQMRAISESAAHLVEVIDNCGHRSDAYMPAKDLLTVIFESNNSNRALNENGYLDLNNQLYNEREKIYLNRLKQEWNDLSWLQRSCVTWRLKKFSPSMERSLTERAVEGGGKFSNIFVSACFTKATTHLKSVKEYTYKRCEVITTALCKKFVNATLNVVRRCYSDIFYLVNVVLIFSLLTQIIGTARNIMAVVQNERLVAHLYKQKEEEETLISMYTMYDKTAQRLPSLSEFKDYVEKVRPDLVGRLQSMVGDVDHEEVTPQAKTAVQLQFEKIIAVLALLTMCIDAERSDAIFRILSKIKTVFTTMGEDVKLQSLDDIENLEDDKKLTVDFDLDTSAQTTSVSFDIKFEEWWNKQLQQNRVVPHYRTSGEFFEFTRETAAHVANQISTSSCTEFLIRGAVGSGKSTGLPHHLSKKGKVLLLEPTRPLAENVSKQLAKDPFYQQVTLRMRGLSVFGSSNVTVMTSGFAFHYYVNNPTQLSDFDYIIIDECHVLDSATIAFNCALKEFEFAGKLLKVSATPPGRECEFKTQHAVKLKIEDQLSFQNFVQAQGTGSNADMIQHGCNLLVYVASYNEVDMLSKLLVDRHFRVTKVDGRTMQMGNVEIVTCGTEEKPHFVVATNIIENGVTLDIDCVVDFGLKVVALLDSENRCIRYNKKAVTYGERIQRLGRVGRHKPGHALRIGCTEKGIEEIPEFIATEAAFLSFAYGLPVTTQGVTTNILANCTVKQARTALNFEITPFLSTHFIKYDGSMHPEIHNILKAYKLRESQMTLCKLAIPSQFVNQWITVRDYDRMGIRLQCDEKTRVPFYVHGISDKVYETLWQTVCKYKHDAGFGRISSVNSTKISYTLSTDPSAIPRTLTILDHLLAEEMMKRNHFETIGASLTGYSFSLAGIADGFRKRYLRDYSAQNIATLQHAKAMLLEFDCKKVDLNNLHNLEGVGVLHTVRLQSKNEIAKFLQLKGKWDGKKFMNDIFVGIITLIGGGWLLWEYFSKKLQEPVTTQGKKRQMQKLKFRDARDRKLGREIYADDYTMEHTFGEAYTKKGKVKGSTHTKGMGRKTRNFTHIYGVEPDNYNFIRFVDPLTGHTMDENTRVDIRIVQEEFGEVRKQKILDDELSRERVVSNPGIQAYFIGKNTEEALKIDLTPHVPTLLCQNSNAISGFPEREDELRQTGPPVHIKVSEVPASNKIVETESKSVYRGLRDYNTTSTLVCKLSNESDGHIETLYGVGYGSYIITNGHLFRRNNGRLNIKTWHGEFTIANATQIRIHFIEGKDLILIRMPKDFPPFAKKSIFRSPRKEERVCIVGTNFQDKSMRATISESSMILPEGKGSFWIHWVSTKNGECGLPMVSTTDGCIVGIHGLSSNESDKNFFIPFVDNFEKEFLLNAQDLSWDKHWLWQPDKIAWGSLKLVTEQPREDFKISKLVSDLFDDEVCTQSKQERWVLEGVSGNLVACGKMDSSLVTKHVIKGKCGYFEEYLCSHPKEKEFFTPLMGAYQPSKLNREAFKKDFFKYNKPIILNEVNFQSFECAVNGVKQMMMGFGFRRCVFVTDVDDIFDSLNMKAAVGAQYRGKKNEYLADFDTQDKERLLFLSSERLFNGEKGIWNGSLKAELRPIEKVQQNKTRTFTAAPIDTLLGAKVCVDDFNNQFYSFHLECPWTVGMTKFYGGWDKLMRKLPDGWVYCHADGSQFDSSLTPLLINAVLDIRCFFMEDWWVGQEMLENLYAEIVYTPILAPDGTIFKKFRGNNSGQPSTVVDNTLMVVIAVYYSSIQLGWTCDDVQSRLVFFANGDDIVLAVQEADVYVYDHFAKSFAELGLVYNFDERTRNREDLWFMSHKAIEVEGLYIPKLEEERIVSILEWDRSKEVMHRTEAICASMIEAWGYPDLLKEIRKFYLWLVQRDEFKELAALGKTPYIAETALKKLYIDKNASHSELSAYLTAITENHENECGETVSLQSDQKAGEALDAGAGAKKDKKAPNIGEKETPEGSGSGVKDKDVNVGTQGRVVPRLQKITKKMNLPMVKGNMILNLNHLLEYKPNQEKLWNTRATDSQFSSWYEAVKQEYDLDDTQMSIVMNGFMVWCIDNGTSPDVNGVWVMMDGDEQVEYPLKPMVENAKPTLRQIMHHFSDAAEAYIEMRCSMGSYMPRYGLLRNLRDKSLARYAFDFYEVTAKTSTRAREAVAQMKAAALSNVNNKLFGLDGNVATTSENTERHTARDVNQNMHTLLGMAPMQ</sequence>
<evidence type="ECO:0000256" key="13">
    <source>
        <dbReference type="ARBA" id="ARBA00022561"/>
    </source>
</evidence>
<evidence type="ECO:0000313" key="42">
    <source>
        <dbReference type="Proteomes" id="UP000204077"/>
    </source>
</evidence>
<evidence type="ECO:0000256" key="11">
    <source>
        <dbReference type="ARBA" id="ARBA00022520"/>
    </source>
</evidence>
<keyword evidence="15" id="KW-0945">Host-virus interaction</keyword>
<dbReference type="Gene3D" id="2.40.10.10">
    <property type="entry name" value="Trypsin-like serine proteases"/>
    <property type="match status" value="2"/>
</dbReference>
<dbReference type="RefSeq" id="YP_006990202.1">
    <property type="nucleotide sequence ID" value="NC_019415.1"/>
</dbReference>
<dbReference type="GO" id="GO:0005524">
    <property type="term" value="F:ATP binding"/>
    <property type="evidence" value="ECO:0007669"/>
    <property type="project" value="UniProtKB-KW"/>
</dbReference>
<evidence type="ECO:0000256" key="23">
    <source>
        <dbReference type="ARBA" id="ARBA00022807"/>
    </source>
</evidence>
<dbReference type="GO" id="GO:0052170">
    <property type="term" value="P:symbiont-mediated suppression of host innate immune response"/>
    <property type="evidence" value="ECO:0007669"/>
    <property type="project" value="UniProtKB-KW"/>
</dbReference>
<dbReference type="Gene3D" id="3.90.70.150">
    <property type="entry name" value="Helper component proteinase"/>
    <property type="match status" value="1"/>
</dbReference>
<keyword evidence="26" id="KW-0693">Viral RNA replication</keyword>
<dbReference type="InterPro" id="IPR001456">
    <property type="entry name" value="HC-pro"/>
</dbReference>
<dbReference type="SUPFAM" id="SSF56672">
    <property type="entry name" value="DNA/RNA polymerases"/>
    <property type="match status" value="1"/>
</dbReference>
<dbReference type="Pfam" id="PF08440">
    <property type="entry name" value="Poty_PP"/>
    <property type="match status" value="1"/>
</dbReference>
<comment type="function">
    <text evidence="28">Involved in aphid transmission, cell-to-cell and systemis movement, encapsidation of the viral RNA and in the regulation of viral RNA amplification.</text>
</comment>
<evidence type="ECO:0000256" key="8">
    <source>
        <dbReference type="ARBA" id="ARBA00022484"/>
    </source>
</evidence>
<dbReference type="InterPro" id="IPR043504">
    <property type="entry name" value="Peptidase_S1_PA_chymotrypsin"/>
</dbReference>
<dbReference type="InterPro" id="IPR002540">
    <property type="entry name" value="Pept_S30_P1_potyvir"/>
</dbReference>
<keyword evidence="13" id="KW-0167">Capsid protein</keyword>
<evidence type="ECO:0000256" key="6">
    <source>
        <dbReference type="ARBA" id="ARBA00020107"/>
    </source>
</evidence>
<evidence type="ECO:0000256" key="18">
    <source>
        <dbReference type="ARBA" id="ARBA00022679"/>
    </source>
</evidence>
<dbReference type="GO" id="GO:0044161">
    <property type="term" value="C:host cell cytoplasmic vesicle"/>
    <property type="evidence" value="ECO:0007669"/>
    <property type="project" value="UniProtKB-SubCell"/>
</dbReference>
<keyword evidence="17" id="KW-0645">Protease</keyword>
<evidence type="ECO:0000256" key="16">
    <source>
        <dbReference type="ARBA" id="ARBA00022632"/>
    </source>
</evidence>
<reference evidence="41 42" key="1">
    <citation type="journal article" date="2013" name="Virus Res.">
        <title>Exotic and indigenous viruses infect wild populations and captive collections of temperate terrestrial orchids (Diuris species) in Australia.</title>
        <authorList>
            <person name="Wylie S.J."/>
            <person name="Li H."/>
            <person name="Dixon K.W."/>
            <person name="Richards H."/>
            <person name="Jones M.G."/>
        </authorList>
    </citation>
    <scope>NUCLEOTIDE SEQUENCE [LARGE SCALE GENOMIC DNA]</scope>
    <source>
        <strain evidence="41">SW3</strain>
    </source>
</reference>
<keyword evidence="24" id="KW-0067">ATP-binding</keyword>
<evidence type="ECO:0000256" key="34">
    <source>
        <dbReference type="SAM" id="MobiDB-lite"/>
    </source>
</evidence>
<keyword evidence="23" id="KW-0788">Thiol protease</keyword>
<dbReference type="EMBL" id="JQ807999">
    <property type="protein sequence ID" value="AFV61776.1"/>
    <property type="molecule type" value="Genomic_RNA"/>
</dbReference>
<evidence type="ECO:0000256" key="31">
    <source>
        <dbReference type="ARBA" id="ARBA00045403"/>
    </source>
</evidence>
<dbReference type="PRINTS" id="PR00966">
    <property type="entry name" value="NIAPOTYPTASE"/>
</dbReference>
<feature type="active site" description="For helper component proteinase activity" evidence="32">
    <location>
        <position position="660"/>
    </location>
</feature>
<keyword evidence="20" id="KW-0547">Nucleotide-binding</keyword>
<dbReference type="InterPro" id="IPR007094">
    <property type="entry name" value="RNA-dir_pol_PSvirus"/>
</dbReference>
<evidence type="ECO:0000256" key="25">
    <source>
        <dbReference type="ARBA" id="ARBA00022844"/>
    </source>
</evidence>
<keyword evidence="27" id="KW-0899">Viral immunoevasion</keyword>
<dbReference type="GO" id="GO:0004386">
    <property type="term" value="F:helicase activity"/>
    <property type="evidence" value="ECO:0007669"/>
    <property type="project" value="UniProtKB-KW"/>
</dbReference>
<evidence type="ECO:0000259" key="36">
    <source>
        <dbReference type="PROSITE" id="PS51192"/>
    </source>
</evidence>
<dbReference type="InterPro" id="IPR001205">
    <property type="entry name" value="RNA-dir_pol_C"/>
</dbReference>
<dbReference type="GO" id="GO:0005198">
    <property type="term" value="F:structural molecule activity"/>
    <property type="evidence" value="ECO:0007669"/>
    <property type="project" value="InterPro"/>
</dbReference>
<dbReference type="Gene3D" id="3.30.70.270">
    <property type="match status" value="1"/>
</dbReference>
<dbReference type="InterPro" id="IPR011545">
    <property type="entry name" value="DEAD/DEAH_box_helicase_dom"/>
</dbReference>
<evidence type="ECO:0000256" key="15">
    <source>
        <dbReference type="ARBA" id="ARBA00022581"/>
    </source>
</evidence>
<dbReference type="Pfam" id="PF13608">
    <property type="entry name" value="Potyvirid-P3"/>
    <property type="match status" value="1"/>
</dbReference>
<keyword evidence="11" id="KW-0191">Covalent protein-RNA linkage</keyword>
<comment type="function">
    <text evidence="29">Has helicase activity. It may be involved in replication.</text>
</comment>
<evidence type="ECO:0000256" key="5">
    <source>
        <dbReference type="ARBA" id="ARBA00006064"/>
    </source>
</evidence>
<dbReference type="InterPro" id="IPR001592">
    <property type="entry name" value="Poty_coat"/>
</dbReference>
<dbReference type="InterPro" id="IPR014001">
    <property type="entry name" value="Helicase_ATP-bd"/>
</dbReference>
<accession>K4PM41</accession>
<evidence type="ECO:0000259" key="35">
    <source>
        <dbReference type="PROSITE" id="PS50507"/>
    </source>
</evidence>
<evidence type="ECO:0000256" key="21">
    <source>
        <dbReference type="ARBA" id="ARBA00022801"/>
    </source>
</evidence>
<keyword evidence="19" id="KW-0548">Nucleotidyltransferase</keyword>
<comment type="subcellular location">
    <subcellularLocation>
        <location evidence="30">Host cytoplasmic vesicle</location>
    </subcellularLocation>
    <subcellularLocation>
        <location evidence="3">Host nucleus</location>
    </subcellularLocation>
    <subcellularLocation>
        <location evidence="4">Virion</location>
    </subcellularLocation>
</comment>
<dbReference type="PANTHER" id="PTHR43519">
    <property type="entry name" value="ATP-DEPENDENT RNA HELICASE HRPB"/>
    <property type="match status" value="1"/>
</dbReference>
<keyword evidence="16" id="KW-1090">Inhibition of host innate immune response by virus</keyword>
<dbReference type="GeneID" id="13997168"/>
<evidence type="ECO:0000256" key="19">
    <source>
        <dbReference type="ARBA" id="ARBA00022695"/>
    </source>
</evidence>
<dbReference type="Pfam" id="PF00680">
    <property type="entry name" value="RdRP_1"/>
    <property type="match status" value="1"/>
</dbReference>
<evidence type="ECO:0000256" key="1">
    <source>
        <dbReference type="ARBA" id="ARBA00000785"/>
    </source>
</evidence>
<feature type="domain" description="Peptidase C6" evidence="39">
    <location>
        <begin position="652"/>
        <end position="774"/>
    </location>
</feature>
<comment type="similarity">
    <text evidence="5 33">Belongs to the potyviridae genome polyprotein family.</text>
</comment>
<organism evidence="41 42">
    <name type="scientific">Blue squill virus A</name>
    <dbReference type="NCBI Taxonomy" id="1072517"/>
    <lineage>
        <taxon>Viruses</taxon>
        <taxon>Riboviria</taxon>
        <taxon>Orthornavirae</taxon>
        <taxon>Pisuviricota</taxon>
        <taxon>Stelpaviricetes</taxon>
        <taxon>Patatavirales</taxon>
        <taxon>Potyviridae</taxon>
        <taxon>Potyvirus</taxon>
        <taxon>Potyvirus chamaescillae</taxon>
    </lineage>
</organism>
<dbReference type="InterPro" id="IPR042308">
    <property type="entry name" value="HC_PRO_CPD_sf"/>
</dbReference>
<evidence type="ECO:0000256" key="17">
    <source>
        <dbReference type="ARBA" id="ARBA00022670"/>
    </source>
</evidence>
<dbReference type="PROSITE" id="PS51436">
    <property type="entry name" value="POTYVIRUS_NIA_PRO"/>
    <property type="match status" value="1"/>
</dbReference>
<dbReference type="InterPro" id="IPR043502">
    <property type="entry name" value="DNA/RNA_pol_sf"/>
</dbReference>
<dbReference type="PROSITE" id="PS51192">
    <property type="entry name" value="HELICASE_ATP_BIND_1"/>
    <property type="match status" value="1"/>
</dbReference>
<evidence type="ECO:0000256" key="7">
    <source>
        <dbReference type="ARBA" id="ARBA00022463"/>
    </source>
</evidence>
<dbReference type="GO" id="GO:0006508">
    <property type="term" value="P:proteolysis"/>
    <property type="evidence" value="ECO:0007669"/>
    <property type="project" value="UniProtKB-KW"/>
</dbReference>
<dbReference type="Pfam" id="PF00863">
    <property type="entry name" value="Peptidase_C4"/>
    <property type="match status" value="1"/>
</dbReference>
<evidence type="ECO:0000256" key="33">
    <source>
        <dbReference type="RuleBase" id="RU003351"/>
    </source>
</evidence>
<evidence type="ECO:0000256" key="10">
    <source>
        <dbReference type="ARBA" id="ARBA00022497"/>
    </source>
</evidence>
<dbReference type="Pfam" id="PF01577">
    <property type="entry name" value="Peptidase_S30"/>
    <property type="match status" value="1"/>
</dbReference>
<evidence type="ECO:0000256" key="3">
    <source>
        <dbReference type="ARBA" id="ARBA00004147"/>
    </source>
</evidence>
<dbReference type="Pfam" id="PF00270">
    <property type="entry name" value="DEAD"/>
    <property type="match status" value="1"/>
</dbReference>
<feature type="region of interest" description="Disordered" evidence="34">
    <location>
        <begin position="2821"/>
        <end position="2855"/>
    </location>
</feature>
<keyword evidence="7" id="KW-0941">Suppressor of RNA silencing</keyword>
<dbReference type="Pfam" id="PF00851">
    <property type="entry name" value="Peptidase_C6"/>
    <property type="match status" value="1"/>
</dbReference>
<dbReference type="InterPro" id="IPR001730">
    <property type="entry name" value="Potyv_NIa-pro_dom"/>
</dbReference>
<dbReference type="Pfam" id="PF00767">
    <property type="entry name" value="Poty_coat"/>
    <property type="match status" value="1"/>
</dbReference>
<name>K4PM41_9POTV</name>
<keyword evidence="9" id="KW-1036">Host cytoplasmic vesicle</keyword>
<keyword evidence="21" id="KW-0378">Hydrolase</keyword>
<dbReference type="SMART" id="SM00487">
    <property type="entry name" value="DEXDc"/>
    <property type="match status" value="1"/>
</dbReference>